<evidence type="ECO:0000313" key="2">
    <source>
        <dbReference type="Proteomes" id="UP000605361"/>
    </source>
</evidence>
<name>A0A931A6S9_9ACTN</name>
<gene>
    <name evidence="1" type="ORF">ITP53_01490</name>
</gene>
<dbReference type="GO" id="GO:0005975">
    <property type="term" value="P:carbohydrate metabolic process"/>
    <property type="evidence" value="ECO:0007669"/>
    <property type="project" value="UniProtKB-ARBA"/>
</dbReference>
<protein>
    <submittedName>
        <fullName evidence="1">Uncharacterized protein</fullName>
    </submittedName>
</protein>
<proteinExistence type="predicted"/>
<dbReference type="Proteomes" id="UP000605361">
    <property type="component" value="Unassembled WGS sequence"/>
</dbReference>
<dbReference type="AlphaFoldDB" id="A0A931A6S9"/>
<comment type="caution">
    <text evidence="1">The sequence shown here is derived from an EMBL/GenBank/DDBJ whole genome shotgun (WGS) entry which is preliminary data.</text>
</comment>
<dbReference type="EMBL" id="JADOGI010000002">
    <property type="protein sequence ID" value="MBF8184439.1"/>
    <property type="molecule type" value="Genomic_DNA"/>
</dbReference>
<dbReference type="Gene3D" id="2.60.40.10">
    <property type="entry name" value="Immunoglobulins"/>
    <property type="match status" value="1"/>
</dbReference>
<keyword evidence="2" id="KW-1185">Reference proteome</keyword>
<evidence type="ECO:0000313" key="1">
    <source>
        <dbReference type="EMBL" id="MBF8184439.1"/>
    </source>
</evidence>
<sequence>MRGREMLTRARWAIAATAALLLLVPLRAEGAPEDPAAIPIPQLDTADPGKSVVARVKFSSRTSAIAERVKVSRSRAHTHFGDPPILALGLVDVDGQVIERINTWSPLWTYEEGGEEHVGLRDSGSASFIVPFSPALSTMTVTDVALAEDVLTIDLKPPLREFCLAHPEDSDCMEADLGVTSVAPDAPLFAVLGEPVTVTVASGVANTGPDGPVTAVVRQDLAAGDGLTATAGATVETTLAAGAAATLTREYTVTCTEAGTHTIDFTTSIKPERATVVDPDASDDTRTTRLTVDCAIPVTINIQPGSAENQVNLNGNGVVPVAVLTTTAGEYGNPVAFDATRIEAATLRFGSPAKLLASAGRPEAHGKIHAEKSVEPDEQTVDADKDAVTHYRYDVLQVSDTTACVVGRAAGLTFYGCDHVSVRS</sequence>
<dbReference type="RefSeq" id="WP_195893411.1">
    <property type="nucleotide sequence ID" value="NZ_JADOGI010000002.1"/>
</dbReference>
<dbReference type="InterPro" id="IPR013783">
    <property type="entry name" value="Ig-like_fold"/>
</dbReference>
<accession>A0A931A6S9</accession>
<organism evidence="1 2">
    <name type="scientific">Nonomuraea cypriaca</name>
    <dbReference type="NCBI Taxonomy" id="1187855"/>
    <lineage>
        <taxon>Bacteria</taxon>
        <taxon>Bacillati</taxon>
        <taxon>Actinomycetota</taxon>
        <taxon>Actinomycetes</taxon>
        <taxon>Streptosporangiales</taxon>
        <taxon>Streptosporangiaceae</taxon>
        <taxon>Nonomuraea</taxon>
    </lineage>
</organism>
<reference evidence="1" key="1">
    <citation type="submission" date="2020-11" db="EMBL/GenBank/DDBJ databases">
        <title>Whole-genome analyses of Nonomuraea sp. K274.</title>
        <authorList>
            <person name="Veyisoglu A."/>
        </authorList>
    </citation>
    <scope>NUCLEOTIDE SEQUENCE</scope>
    <source>
        <strain evidence="1">K274</strain>
    </source>
</reference>